<feature type="transmembrane region" description="Helical" evidence="18">
    <location>
        <begin position="1574"/>
        <end position="1600"/>
    </location>
</feature>
<feature type="compositionally biased region" description="Polar residues" evidence="17">
    <location>
        <begin position="2038"/>
        <end position="2049"/>
    </location>
</feature>
<keyword evidence="11" id="KW-0675">Receptor</keyword>
<feature type="domain" description="Guanylate cyclase" evidence="21">
    <location>
        <begin position="844"/>
        <end position="974"/>
    </location>
</feature>
<dbReference type="SUPFAM" id="SSF56112">
    <property type="entry name" value="Protein kinase-like (PK-like)"/>
    <property type="match status" value="2"/>
</dbReference>
<name>A0AAE9DGF5_CAEBR</name>
<evidence type="ECO:0000256" key="11">
    <source>
        <dbReference type="ARBA" id="ARBA00023170"/>
    </source>
</evidence>
<dbReference type="GO" id="GO:0005886">
    <property type="term" value="C:plasma membrane"/>
    <property type="evidence" value="ECO:0007669"/>
    <property type="project" value="UniProtKB-SubCell"/>
</dbReference>
<dbReference type="SMART" id="SM00044">
    <property type="entry name" value="CYCc"/>
    <property type="match status" value="2"/>
</dbReference>
<dbReference type="Gene3D" id="1.10.510.10">
    <property type="entry name" value="Transferase(Phosphotransferase) domain 1"/>
    <property type="match status" value="2"/>
</dbReference>
<dbReference type="Pfam" id="PF07714">
    <property type="entry name" value="PK_Tyr_Ser-Thr"/>
    <property type="match status" value="2"/>
</dbReference>
<dbReference type="InterPro" id="IPR050401">
    <property type="entry name" value="Cyclic_nucleotide_synthase"/>
</dbReference>
<comment type="similarity">
    <text evidence="15">Belongs to the adenylyl cyclase class-4/guanylyl cyclase family.</text>
</comment>
<dbReference type="InterPro" id="IPR001054">
    <property type="entry name" value="A/G_cyclase"/>
</dbReference>
<evidence type="ECO:0000313" key="23">
    <source>
        <dbReference type="Proteomes" id="UP000827892"/>
    </source>
</evidence>
<feature type="compositionally biased region" description="Polar residues" evidence="17">
    <location>
        <begin position="547"/>
        <end position="565"/>
    </location>
</feature>
<dbReference type="Gene3D" id="3.40.50.2300">
    <property type="match status" value="4"/>
</dbReference>
<dbReference type="GO" id="GO:0006935">
    <property type="term" value="P:chemotaxis"/>
    <property type="evidence" value="ECO:0007669"/>
    <property type="project" value="UniProtKB-ARBA"/>
</dbReference>
<keyword evidence="8 18" id="KW-1133">Transmembrane helix</keyword>
<evidence type="ECO:0000259" key="21">
    <source>
        <dbReference type="PROSITE" id="PS50125"/>
    </source>
</evidence>
<evidence type="ECO:0000256" key="1">
    <source>
        <dbReference type="ARBA" id="ARBA00001436"/>
    </source>
</evidence>
<keyword evidence="7" id="KW-0547">Nucleotide-binding</keyword>
<comment type="subcellular location">
    <subcellularLocation>
        <location evidence="2">Cell membrane</location>
        <topology evidence="2">Single-pass type I membrane protein</topology>
    </subcellularLocation>
</comment>
<proteinExistence type="inferred from homology"/>
<protein>
    <recommendedName>
        <fullName evidence="3 16">Guanylate cyclase</fullName>
        <ecNumber evidence="3 16">4.6.1.2</ecNumber>
    </recommendedName>
</protein>
<keyword evidence="4" id="KW-1003">Cell membrane</keyword>
<dbReference type="InterPro" id="IPR011009">
    <property type="entry name" value="Kinase-like_dom_sf"/>
</dbReference>
<dbReference type="PROSITE" id="PS00452">
    <property type="entry name" value="GUANYLATE_CYCLASE_1"/>
    <property type="match status" value="2"/>
</dbReference>
<dbReference type="Gene3D" id="6.10.250.780">
    <property type="match status" value="1"/>
</dbReference>
<dbReference type="GO" id="GO:0004672">
    <property type="term" value="F:protein kinase activity"/>
    <property type="evidence" value="ECO:0007669"/>
    <property type="project" value="InterPro"/>
</dbReference>
<evidence type="ECO:0000256" key="6">
    <source>
        <dbReference type="ARBA" id="ARBA00022729"/>
    </source>
</evidence>
<accession>A0AAE9DGF5</accession>
<dbReference type="CDD" id="cd07302">
    <property type="entry name" value="CHD"/>
    <property type="match status" value="2"/>
</dbReference>
<dbReference type="PROSITE" id="PS50125">
    <property type="entry name" value="GUANYLATE_CYCLASE_2"/>
    <property type="match status" value="2"/>
</dbReference>
<evidence type="ECO:0000256" key="8">
    <source>
        <dbReference type="ARBA" id="ARBA00022989"/>
    </source>
</evidence>
<keyword evidence="14 16" id="KW-0141">cGMP biosynthesis</keyword>
<feature type="domain" description="Protein kinase" evidence="20">
    <location>
        <begin position="488"/>
        <end position="786"/>
    </location>
</feature>
<feature type="compositionally biased region" description="Basic and acidic residues" evidence="17">
    <location>
        <begin position="2081"/>
        <end position="2090"/>
    </location>
</feature>
<dbReference type="Gene3D" id="3.30.70.1230">
    <property type="entry name" value="Nucleotide cyclase"/>
    <property type="match status" value="2"/>
</dbReference>
<dbReference type="GO" id="GO:0005524">
    <property type="term" value="F:ATP binding"/>
    <property type="evidence" value="ECO:0007669"/>
    <property type="project" value="InterPro"/>
</dbReference>
<keyword evidence="13 15" id="KW-0456">Lyase</keyword>
<dbReference type="PANTHER" id="PTHR11920:SF489">
    <property type="entry name" value="RECEPTOR-TYPE GUANYLATE CYCLASE GCY-3"/>
    <property type="match status" value="1"/>
</dbReference>
<dbReference type="InterPro" id="IPR001245">
    <property type="entry name" value="Ser-Thr/Tyr_kinase_cat_dom"/>
</dbReference>
<dbReference type="GO" id="GO:0007635">
    <property type="term" value="P:chemosensory behavior"/>
    <property type="evidence" value="ECO:0007669"/>
    <property type="project" value="UniProtKB-ARBA"/>
</dbReference>
<feature type="chain" id="PRO_5042011531" description="Guanylate cyclase" evidence="19">
    <location>
        <begin position="20"/>
        <end position="2090"/>
    </location>
</feature>
<feature type="transmembrane region" description="Helical" evidence="18">
    <location>
        <begin position="490"/>
        <end position="514"/>
    </location>
</feature>
<dbReference type="PANTHER" id="PTHR11920">
    <property type="entry name" value="GUANYLYL CYCLASE"/>
    <property type="match status" value="1"/>
</dbReference>
<evidence type="ECO:0000256" key="2">
    <source>
        <dbReference type="ARBA" id="ARBA00004251"/>
    </source>
</evidence>
<feature type="region of interest" description="Disordered" evidence="17">
    <location>
        <begin position="544"/>
        <end position="565"/>
    </location>
</feature>
<dbReference type="Pfam" id="PF00211">
    <property type="entry name" value="Guanylate_cyc"/>
    <property type="match status" value="2"/>
</dbReference>
<evidence type="ECO:0000256" key="4">
    <source>
        <dbReference type="ARBA" id="ARBA00022475"/>
    </source>
</evidence>
<reference evidence="22 23" key="1">
    <citation type="submission" date="2022-05" db="EMBL/GenBank/DDBJ databases">
        <title>Chromosome-level reference genomes for two strains of Caenorhabditis briggsae: an improved platform for comparative genomics.</title>
        <authorList>
            <person name="Stevens L."/>
            <person name="Andersen E.C."/>
        </authorList>
    </citation>
    <scope>NUCLEOTIDE SEQUENCE [LARGE SCALE GENOMIC DNA]</scope>
    <source>
        <strain evidence="22">QX1410_ONT</strain>
        <tissue evidence="22">Whole-organism</tissue>
    </source>
</reference>
<keyword evidence="12" id="KW-0325">Glycoprotein</keyword>
<evidence type="ECO:0000256" key="9">
    <source>
        <dbReference type="ARBA" id="ARBA00023134"/>
    </source>
</evidence>
<evidence type="ECO:0000256" key="16">
    <source>
        <dbReference type="RuleBase" id="RU003431"/>
    </source>
</evidence>
<keyword evidence="9" id="KW-0342">GTP-binding</keyword>
<dbReference type="Pfam" id="PF01094">
    <property type="entry name" value="ANF_receptor"/>
    <property type="match status" value="3"/>
</dbReference>
<dbReference type="CDD" id="cd06352">
    <property type="entry name" value="PBP1_NPR_GC-like"/>
    <property type="match status" value="2"/>
</dbReference>
<dbReference type="SUPFAM" id="SSF55073">
    <property type="entry name" value="Nucleotide cyclase"/>
    <property type="match status" value="2"/>
</dbReference>
<dbReference type="FunFam" id="3.40.50.2300:FF:000972">
    <property type="entry name" value="Receptor-type guanylate cyclase gcy-5"/>
    <property type="match status" value="1"/>
</dbReference>
<feature type="domain" description="Guanylate cyclase" evidence="21">
    <location>
        <begin position="1922"/>
        <end position="1985"/>
    </location>
</feature>
<keyword evidence="10 18" id="KW-0472">Membrane</keyword>
<dbReference type="FunFam" id="3.40.50.2300:FF:000563">
    <property type="entry name" value="Receptor-type guanylate cyclase gcy-4"/>
    <property type="match status" value="1"/>
</dbReference>
<evidence type="ECO:0000256" key="10">
    <source>
        <dbReference type="ARBA" id="ARBA00023136"/>
    </source>
</evidence>
<evidence type="ECO:0000256" key="5">
    <source>
        <dbReference type="ARBA" id="ARBA00022692"/>
    </source>
</evidence>
<feature type="region of interest" description="Disordered" evidence="17">
    <location>
        <begin position="1625"/>
        <end position="1647"/>
    </location>
</feature>
<evidence type="ECO:0000256" key="17">
    <source>
        <dbReference type="SAM" id="MobiDB-lite"/>
    </source>
</evidence>
<feature type="region of interest" description="Disordered" evidence="17">
    <location>
        <begin position="2038"/>
        <end position="2090"/>
    </location>
</feature>
<feature type="compositionally biased region" description="Polar residues" evidence="17">
    <location>
        <begin position="1634"/>
        <end position="1647"/>
    </location>
</feature>
<gene>
    <name evidence="22" type="ORF">L3Y34_016965</name>
</gene>
<organism evidence="22 23">
    <name type="scientific">Caenorhabditis briggsae</name>
    <dbReference type="NCBI Taxonomy" id="6238"/>
    <lineage>
        <taxon>Eukaryota</taxon>
        <taxon>Metazoa</taxon>
        <taxon>Ecdysozoa</taxon>
        <taxon>Nematoda</taxon>
        <taxon>Chromadorea</taxon>
        <taxon>Rhabditida</taxon>
        <taxon>Rhabditina</taxon>
        <taxon>Rhabditomorpha</taxon>
        <taxon>Rhabditoidea</taxon>
        <taxon>Rhabditidae</taxon>
        <taxon>Peloderinae</taxon>
        <taxon>Caenorhabditis</taxon>
    </lineage>
</organism>
<dbReference type="GO" id="GO:0035556">
    <property type="term" value="P:intracellular signal transduction"/>
    <property type="evidence" value="ECO:0007669"/>
    <property type="project" value="InterPro"/>
</dbReference>
<dbReference type="EC" id="4.6.1.2" evidence="3 16"/>
<dbReference type="FunFam" id="3.30.70.1230:FF:000023">
    <property type="entry name" value="Guanylate cyclase"/>
    <property type="match status" value="1"/>
</dbReference>
<dbReference type="EMBL" id="CP090892">
    <property type="protein sequence ID" value="ULU03853.1"/>
    <property type="molecule type" value="Genomic_DNA"/>
</dbReference>
<evidence type="ECO:0000313" key="22">
    <source>
        <dbReference type="EMBL" id="ULU03853.1"/>
    </source>
</evidence>
<dbReference type="InterPro" id="IPR018297">
    <property type="entry name" value="A/G_cyclase_CS"/>
</dbReference>
<sequence>MDKFWIFWVFGFWNYGTDAQNLTATTPKTVIKVGIAAAQKTQATSIGFNICGGALPLAEEYLRKNGFVGNFDFEYHVEYTECDLASTIRAGLYFMQNISVDVIIGPPCSEALRSMATLGTLYKKPVLGWGFVSQSDLADMTRFPYLVTVLPTSQTLGYATNRLLETYKWDKVALLYYKSDIDYCHGVMNDVEAALNDATLYSVQVVLKAELDVADNETSNAVMNSLKSRVRIVLWCAQLGGEKRDYMIRTAQLGLDNPEYVHVMLSMRSIGFGVQTFVGKTTFKESGLTPVWEAFSNVSDGLEPLAKQGATNMLVVDLSSDVKDKAYLQYMQKNMVSYTRSPPISCATLECTNATASGMGAYARHLFDVFYLYGIGLTRLNSTSSAVYDDMGKFIPNLVTSFDGLTGLVSINANLSRMPLYQVYGLDENYEQISLMNLTFNNGTTYISLNYKNESVDVWHFWNNMRPLATPLCGFLGKNCPIPFWDQYRVLIFVGAGLILLMITMNLICFYCMLKNRRDEQARINSEWQISYVKLRELEKQRKGTSKRSIQSGPSNITGDSRQSTGSEFCENYTVMMYEKDMVLTMKGSLQDILSRGNFSMDYFFMFCIIKDVAEGLNFLHKSFLRLHGNLRSATCLVNDSWQVKLAEFGTDNLLEEITPTKKRLMWAAPEVLRGSLTVSQMDPSADVYSFAIVASEILTKKEAWDLADRKETYDEILYIVKKGGSSPLRPDIITDVPDVNPALIALVKDCWAEDPEDRPNSENICVQLRDLMPKTKTNLMDHVFNMLEEYTSTLEVEVEERTKELTLEKKKADILLSRMLPRQVAERLKAGQTVEPEGFDSVTVFFSDVVKFTQLSQKCSPFQVVNLLNDLYSNFDTIIEEHGVYKVESIGDGYLCVSGLPTRNGYAHIKQIVDMSLQFMEYCRKFKIPHLPREQVELRIGVNSGPCVAGVVGLSMPRYCLFGDTVNTASRMESNGKASLIHLSAAAHSLLTTHYPHQYETNSRGEVIIKGKGVMETFWVLGAAGDVDVVSMSNRSTPPVTNERWGGGARAPEARSVSPEVRSIRVGIAAAQTTQSGSIGWSSCGGAVPIAVQYLQQKGMLKDFDFEYIMEYTECDKASAVKAGLKFMKDLKVDVVIGPPCAKALEVMGTLSVIYQKLVLAWGFVSESQLADTSRFPYVTSVQPTAQTLGQATAKVLELYKWDRIALLYYSDEQNYCQSVVDDVEATLNDPDSFPVNIVWKGQLEYTNAAATRYTLNAVKSRARIILFCAIAGPEKRDYLIKIGQENMISNDYVHVLLTMRSIGYGVQSAVGKKTLILFCAISGPEKRDYLIKIAQENMTTNEYVHVLLTMRSIGYGVQTSVGKKTFKNGLTPLWESFSANPDGNESMAKKAAEKMLVIDINSDVQDAEFLQYFTKNAADAVRSPPMNCNSSACVNASSASMGSYARHLFDVFYLYGQAVDKLNTTDPNIYNDLDYLVPQLMTSFDGMTGRVQISKTLYRVPFYQLYGLDADYEQIPLINMTFFNASSVITMSLGYSDENKSVWHFWGNQRPLDTPICGFSGRNCPIKFWDQYGVLIFVAGIVILFLVLIIIICAGWIVRNRKLEQERQNSEWQIPSIKLQIPEKRKTENSKRSINSGPSTVTGDSKMTGEGLYGFHENYTVLIYEKDLVLTTRHHGISLNSMEKEKYAKLRKLDHDNLNKFIGLSIDGPLWISGLNFLHKSFLRLHGNLRSATCLVNDSWQVKLAEFGMDDLLEEHTPTKRRLLWAAPEVLRGSLTVSQMDPSADVYSFAIVASEILTKREAWDFANRKESADEILYMIKKGGARAVRPELIPDAEVSPSLCTLVKDCWSEVPEDRPKSEQICKLLFEMTPKANTNLMDHVFNMLEEYTTTLEVDIEERTKELTLEKKKADILLSRMLPRQIVDMSLQFMEYCRKFKIPHLPREQVELRIGVNSGPCVAGVVGLSMPRYCLFGDTVNTASRMESNGKPSQIHMSEAAHSLLTSHYPHQYETSSRGEVIIKGKGVMETFWVHGKSQDMASMSTRTTPPVTDENWPPHFKDEQSKRAKTPYPERNSSASHKNNDTLKVKY</sequence>
<evidence type="ECO:0000256" key="19">
    <source>
        <dbReference type="SAM" id="SignalP"/>
    </source>
</evidence>
<dbReference type="GO" id="GO:0004383">
    <property type="term" value="F:guanylate cyclase activity"/>
    <property type="evidence" value="ECO:0007669"/>
    <property type="project" value="UniProtKB-EC"/>
</dbReference>
<evidence type="ECO:0000256" key="13">
    <source>
        <dbReference type="ARBA" id="ARBA00023239"/>
    </source>
</evidence>
<dbReference type="GO" id="GO:0005525">
    <property type="term" value="F:GTP binding"/>
    <property type="evidence" value="ECO:0007669"/>
    <property type="project" value="UniProtKB-KW"/>
</dbReference>
<evidence type="ECO:0000256" key="14">
    <source>
        <dbReference type="ARBA" id="ARBA00023293"/>
    </source>
</evidence>
<feature type="domain" description="Protein kinase" evidence="20">
    <location>
        <begin position="1588"/>
        <end position="1885"/>
    </location>
</feature>
<dbReference type="SUPFAM" id="SSF53822">
    <property type="entry name" value="Periplasmic binding protein-like I"/>
    <property type="match status" value="3"/>
</dbReference>
<dbReference type="Proteomes" id="UP000827892">
    <property type="component" value="Chromosome II"/>
</dbReference>
<evidence type="ECO:0000256" key="12">
    <source>
        <dbReference type="ARBA" id="ARBA00023180"/>
    </source>
</evidence>
<evidence type="ECO:0000256" key="7">
    <source>
        <dbReference type="ARBA" id="ARBA00022741"/>
    </source>
</evidence>
<dbReference type="InterPro" id="IPR028082">
    <property type="entry name" value="Peripla_BP_I"/>
</dbReference>
<dbReference type="PROSITE" id="PS50011">
    <property type="entry name" value="PROTEIN_KINASE_DOM"/>
    <property type="match status" value="2"/>
</dbReference>
<feature type="signal peptide" evidence="19">
    <location>
        <begin position="1"/>
        <end position="19"/>
    </location>
</feature>
<keyword evidence="5 18" id="KW-0812">Transmembrane</keyword>
<dbReference type="InterPro" id="IPR001828">
    <property type="entry name" value="ANF_lig-bd_rcpt"/>
</dbReference>
<evidence type="ECO:0000256" key="15">
    <source>
        <dbReference type="RuleBase" id="RU000405"/>
    </source>
</evidence>
<evidence type="ECO:0000256" key="3">
    <source>
        <dbReference type="ARBA" id="ARBA00012202"/>
    </source>
</evidence>
<dbReference type="InterPro" id="IPR029787">
    <property type="entry name" value="Nucleotide_cyclase"/>
</dbReference>
<comment type="catalytic activity">
    <reaction evidence="1 16">
        <text>GTP = 3',5'-cyclic GMP + diphosphate</text>
        <dbReference type="Rhea" id="RHEA:13665"/>
        <dbReference type="ChEBI" id="CHEBI:33019"/>
        <dbReference type="ChEBI" id="CHEBI:37565"/>
        <dbReference type="ChEBI" id="CHEBI:57746"/>
        <dbReference type="EC" id="4.6.1.2"/>
    </reaction>
</comment>
<keyword evidence="6 19" id="KW-0732">Signal</keyword>
<evidence type="ECO:0000256" key="18">
    <source>
        <dbReference type="SAM" id="Phobius"/>
    </source>
</evidence>
<dbReference type="InterPro" id="IPR000719">
    <property type="entry name" value="Prot_kinase_dom"/>
</dbReference>
<evidence type="ECO:0000259" key="20">
    <source>
        <dbReference type="PROSITE" id="PS50011"/>
    </source>
</evidence>